<dbReference type="AlphaFoldDB" id="A0A183SJ76"/>
<keyword evidence="2" id="KW-1185">Reference proteome</keyword>
<dbReference type="WBParaSite" id="SSLN_0000442101-mRNA-1">
    <property type="protein sequence ID" value="SSLN_0000442101-mRNA-1"/>
    <property type="gene ID" value="SSLN_0000442101"/>
</dbReference>
<evidence type="ECO:0000313" key="2">
    <source>
        <dbReference type="Proteomes" id="UP000275846"/>
    </source>
</evidence>
<reference evidence="3" key="1">
    <citation type="submission" date="2016-06" db="UniProtKB">
        <authorList>
            <consortium name="WormBaseParasite"/>
        </authorList>
    </citation>
    <scope>IDENTIFICATION</scope>
</reference>
<protein>
    <submittedName>
        <fullName evidence="3">Secreted protein</fullName>
    </submittedName>
</protein>
<evidence type="ECO:0000313" key="1">
    <source>
        <dbReference type="EMBL" id="VDL90659.1"/>
    </source>
</evidence>
<dbReference type="Proteomes" id="UP000275846">
    <property type="component" value="Unassembled WGS sequence"/>
</dbReference>
<organism evidence="3">
    <name type="scientific">Schistocephalus solidus</name>
    <name type="common">Tapeworm</name>
    <dbReference type="NCBI Taxonomy" id="70667"/>
    <lineage>
        <taxon>Eukaryota</taxon>
        <taxon>Metazoa</taxon>
        <taxon>Spiralia</taxon>
        <taxon>Lophotrochozoa</taxon>
        <taxon>Platyhelminthes</taxon>
        <taxon>Cestoda</taxon>
        <taxon>Eucestoda</taxon>
        <taxon>Diphyllobothriidea</taxon>
        <taxon>Diphyllobothriidae</taxon>
        <taxon>Schistocephalus</taxon>
    </lineage>
</organism>
<dbReference type="EMBL" id="UYSU01032807">
    <property type="protein sequence ID" value="VDL90659.1"/>
    <property type="molecule type" value="Genomic_DNA"/>
</dbReference>
<gene>
    <name evidence="1" type="ORF">SSLN_LOCUS4274</name>
</gene>
<reference evidence="1 2" key="2">
    <citation type="submission" date="2018-11" db="EMBL/GenBank/DDBJ databases">
        <authorList>
            <consortium name="Pathogen Informatics"/>
        </authorList>
    </citation>
    <scope>NUCLEOTIDE SEQUENCE [LARGE SCALE GENOMIC DNA]</scope>
    <source>
        <strain evidence="1 2">NST_G2</strain>
    </source>
</reference>
<evidence type="ECO:0000313" key="3">
    <source>
        <dbReference type="WBParaSite" id="SSLN_0000442101-mRNA-1"/>
    </source>
</evidence>
<name>A0A183SJ76_SCHSO</name>
<proteinExistence type="predicted"/>
<sequence>MGLLGPIAHPRSRNAPRCQHILRTHHHFSQSSHVRNYQYQKHNSSALRTSRPILIIVTTHARNALALSATCESIAQKLANQPQEHQHTTITPDSTVRTAHAHSRTTRTYWATCVFIKTCGRTPQALPTYYIDPHQPMHFK</sequence>
<accession>A0A183SJ76</accession>